<comment type="caution">
    <text evidence="1">The sequence shown here is derived from an EMBL/GenBank/DDBJ whole genome shotgun (WGS) entry which is preliminary data.</text>
</comment>
<dbReference type="AlphaFoldDB" id="W9VH02"/>
<evidence type="ECO:0000313" key="2">
    <source>
        <dbReference type="Proteomes" id="UP000019464"/>
    </source>
</evidence>
<organism evidence="1 2">
    <name type="scientific">Nitrincola nitratireducens</name>
    <dbReference type="NCBI Taxonomy" id="1229521"/>
    <lineage>
        <taxon>Bacteria</taxon>
        <taxon>Pseudomonadati</taxon>
        <taxon>Pseudomonadota</taxon>
        <taxon>Gammaproteobacteria</taxon>
        <taxon>Oceanospirillales</taxon>
        <taxon>Oceanospirillaceae</taxon>
        <taxon>Nitrincola</taxon>
    </lineage>
</organism>
<sequence length="141" mass="16117">MSIGYRVFIVHSDDSVEHISQKAFEGFFSRNEPSLKKFAGSNIHIAMALYTLKERKPDQVIRIDNMRLTVNTDGSLDEDRSSDALRLAMNRVYLAEERAESMAPVIDATAKFDERRWEQYNPKLSGPAHKKILERLFGGNV</sequence>
<reference evidence="2" key="1">
    <citation type="submission" date="2012-11" db="EMBL/GenBank/DDBJ databases">
        <authorList>
            <person name="Singh A."/>
            <person name="Pinnaka A.K."/>
            <person name="Vaidya B."/>
        </authorList>
    </citation>
    <scope>NUCLEOTIDE SEQUENCE [LARGE SCALE GENOMIC DNA]</scope>
    <source>
        <strain evidence="2">AK23</strain>
    </source>
</reference>
<dbReference type="EMBL" id="AONB01000018">
    <property type="protein sequence ID" value="EXJ09915.1"/>
    <property type="molecule type" value="Genomic_DNA"/>
</dbReference>
<protein>
    <submittedName>
        <fullName evidence="1">Uncharacterized protein</fullName>
    </submittedName>
</protein>
<accession>W9VH02</accession>
<keyword evidence="2" id="KW-1185">Reference proteome</keyword>
<evidence type="ECO:0000313" key="1">
    <source>
        <dbReference type="EMBL" id="EXJ09915.1"/>
    </source>
</evidence>
<dbReference type="RefSeq" id="WP_036512916.1">
    <property type="nucleotide sequence ID" value="NZ_AONB01000018.1"/>
</dbReference>
<name>W9VH02_9GAMM</name>
<dbReference type="Proteomes" id="UP000019464">
    <property type="component" value="Unassembled WGS sequence"/>
</dbReference>
<proteinExistence type="predicted"/>
<gene>
    <name evidence="1" type="ORF">D791_03068</name>
</gene>
<dbReference type="OrthoDB" id="9824832at2"/>
<reference evidence="1 2" key="2">
    <citation type="journal article" date="2015" name="Syst. Appl. Microbiol.">
        <title>Nitrincola nitratireducens sp. nov. isolated from a haloalkaline crater lake.</title>
        <authorList>
            <person name="Singh A."/>
            <person name="Vaidya B."/>
            <person name="Tanuku N.R."/>
            <person name="Pinnaka A.K."/>
        </authorList>
    </citation>
    <scope>NUCLEOTIDE SEQUENCE [LARGE SCALE GENOMIC DNA]</scope>
    <source>
        <strain evidence="1 2">AK23</strain>
    </source>
</reference>